<dbReference type="SMART" id="SM00554">
    <property type="entry name" value="FAS1"/>
    <property type="match status" value="4"/>
</dbReference>
<comment type="caution">
    <text evidence="2">The sequence shown here is derived from an EMBL/GenBank/DDBJ whole genome shotgun (WGS) entry which is preliminary data.</text>
</comment>
<feature type="domain" description="FAS1" evidence="1">
    <location>
        <begin position="430"/>
        <end position="568"/>
    </location>
</feature>
<feature type="domain" description="FAS1" evidence="1">
    <location>
        <begin position="1"/>
        <end position="119"/>
    </location>
</feature>
<name>A0AAD9KFA6_RIDPI</name>
<organism evidence="2 3">
    <name type="scientific">Ridgeia piscesae</name>
    <name type="common">Tubeworm</name>
    <dbReference type="NCBI Taxonomy" id="27915"/>
    <lineage>
        <taxon>Eukaryota</taxon>
        <taxon>Metazoa</taxon>
        <taxon>Spiralia</taxon>
        <taxon>Lophotrochozoa</taxon>
        <taxon>Annelida</taxon>
        <taxon>Polychaeta</taxon>
        <taxon>Sedentaria</taxon>
        <taxon>Canalipalpata</taxon>
        <taxon>Sabellida</taxon>
        <taxon>Siboglinidae</taxon>
        <taxon>Ridgeia</taxon>
    </lineage>
</organism>
<keyword evidence="3" id="KW-1185">Reference proteome</keyword>
<accession>A0AAD9KFA6</accession>
<dbReference type="InterPro" id="IPR000782">
    <property type="entry name" value="FAS1_domain"/>
</dbReference>
<dbReference type="Proteomes" id="UP001209878">
    <property type="component" value="Unassembled WGS sequence"/>
</dbReference>
<dbReference type="Pfam" id="PF02469">
    <property type="entry name" value="Fasciclin"/>
    <property type="match status" value="4"/>
</dbReference>
<evidence type="ECO:0000259" key="1">
    <source>
        <dbReference type="PROSITE" id="PS50213"/>
    </source>
</evidence>
<dbReference type="InterPro" id="IPR050904">
    <property type="entry name" value="Adhesion/Biosynth-related"/>
</dbReference>
<dbReference type="AlphaFoldDB" id="A0AAD9KFA6"/>
<dbReference type="EMBL" id="JAODUO010001175">
    <property type="protein sequence ID" value="KAK2169710.1"/>
    <property type="molecule type" value="Genomic_DNA"/>
</dbReference>
<protein>
    <recommendedName>
        <fullName evidence="1">FAS1 domain-containing protein</fullName>
    </recommendedName>
</protein>
<sequence>MRNLPLMLEFGALGEKKYTFFAPSNEAFENIPSRVSQHYQLTSNIVRKEKDDIMRYHTVLAELKTADMIKNETVQTFDTDANLFIYVFNKWERFVNGAKLEGEEIIASNGVIHTINTLMYERGQSVNAYSYITTVGRQLSNPSERTTSEFNKLLTRYLENERTQHAGHFNARDELRGGHRKTVTVFVPSDDAIANIPQQQLTQLKADSTQLKKVIEGHLILGEVYHTDLLLRPEFNDLVAMDGRIVVKKFLGNVYVSNICGQSLVTHGNITVSNGVVHIVDGLLGYVYSDVITLLHDQRKYQWFYSHVKTATAIANMLTLPRGTTVVPESRMYSVFAPVGVTGLDLTQDIDKLDSVMRMHVIKGRIEISDMKNNTKRVTMNSDQTATFYQIDDAVFIEVNYVRARITHGDICVKNGILHNIDAVLGVPVETIATAISANTKQLLTLLKSVRNTGLWTYLNDRTKRVTMFAPVDKAFQSMLDDSLGRKLLDPRYERNLKLMLKRHIVVEEVFLDSISDTKTFTTLQGDQIDIVKAGSEYHVRFGSKDVGVIQSNMRMTNGVLHLIDGVLYSDDPSTGEWTNGGATCVNETMTTESEVMTTESEVMTTKSKVISSAVSCRSRPQMFLVRGQLLLAGTFYILQCSLF</sequence>
<dbReference type="PROSITE" id="PS50213">
    <property type="entry name" value="FAS1"/>
    <property type="match status" value="4"/>
</dbReference>
<dbReference type="Gene3D" id="2.30.180.10">
    <property type="entry name" value="FAS1 domain"/>
    <property type="match status" value="4"/>
</dbReference>
<evidence type="ECO:0000313" key="2">
    <source>
        <dbReference type="EMBL" id="KAK2169710.1"/>
    </source>
</evidence>
<dbReference type="PANTHER" id="PTHR10900">
    <property type="entry name" value="PERIOSTIN-RELATED"/>
    <property type="match status" value="1"/>
</dbReference>
<evidence type="ECO:0000313" key="3">
    <source>
        <dbReference type="Proteomes" id="UP001209878"/>
    </source>
</evidence>
<gene>
    <name evidence="2" type="ORF">NP493_1177g00046</name>
</gene>
<feature type="domain" description="FAS1" evidence="1">
    <location>
        <begin position="150"/>
        <end position="284"/>
    </location>
</feature>
<reference evidence="2" key="1">
    <citation type="journal article" date="2023" name="Mol. Biol. Evol.">
        <title>Third-Generation Sequencing Reveals the Adaptive Role of the Epigenome in Three Deep-Sea Polychaetes.</title>
        <authorList>
            <person name="Perez M."/>
            <person name="Aroh O."/>
            <person name="Sun Y."/>
            <person name="Lan Y."/>
            <person name="Juniper S.K."/>
            <person name="Young C.R."/>
            <person name="Angers B."/>
            <person name="Qian P.Y."/>
        </authorList>
    </citation>
    <scope>NUCLEOTIDE SEQUENCE</scope>
    <source>
        <strain evidence="2">R07B-5</strain>
    </source>
</reference>
<proteinExistence type="predicted"/>
<dbReference type="InterPro" id="IPR036378">
    <property type="entry name" value="FAS1_dom_sf"/>
</dbReference>
<feature type="domain" description="FAS1" evidence="1">
    <location>
        <begin position="288"/>
        <end position="425"/>
    </location>
</feature>
<dbReference type="SUPFAM" id="SSF82153">
    <property type="entry name" value="FAS1 domain"/>
    <property type="match status" value="4"/>
</dbReference>
<dbReference type="PANTHER" id="PTHR10900:SF77">
    <property type="entry name" value="FI19380P1"/>
    <property type="match status" value="1"/>
</dbReference>